<sequence>MVAHSGKTWCRCGTCNQEFCEDDKTLPANLTIGKDEPSEEENQNSNPQQPPEQPATATEAEATADGETAQAGGDSTSELVEESIEPYAATLPILTLCRMLE</sequence>
<organism evidence="2 3">
    <name type="scientific">Dibothriocephalus latus</name>
    <name type="common">Fish tapeworm</name>
    <name type="synonym">Diphyllobothrium latum</name>
    <dbReference type="NCBI Taxonomy" id="60516"/>
    <lineage>
        <taxon>Eukaryota</taxon>
        <taxon>Metazoa</taxon>
        <taxon>Spiralia</taxon>
        <taxon>Lophotrochozoa</taxon>
        <taxon>Platyhelminthes</taxon>
        <taxon>Cestoda</taxon>
        <taxon>Eucestoda</taxon>
        <taxon>Diphyllobothriidea</taxon>
        <taxon>Diphyllobothriidae</taxon>
        <taxon>Dibothriocephalus</taxon>
    </lineage>
</organism>
<dbReference type="Proteomes" id="UP000281553">
    <property type="component" value="Unassembled WGS sequence"/>
</dbReference>
<name>A0A3P7P644_DIBLA</name>
<feature type="region of interest" description="Disordered" evidence="1">
    <location>
        <begin position="25"/>
        <end position="84"/>
    </location>
</feature>
<gene>
    <name evidence="2" type="ORF">DILT_LOCUS11660</name>
</gene>
<dbReference type="AlphaFoldDB" id="A0A3P7P644"/>
<feature type="non-terminal residue" evidence="2">
    <location>
        <position position="101"/>
    </location>
</feature>
<protein>
    <submittedName>
        <fullName evidence="2">Uncharacterized protein</fullName>
    </submittedName>
</protein>
<feature type="compositionally biased region" description="Low complexity" evidence="1">
    <location>
        <begin position="54"/>
        <end position="74"/>
    </location>
</feature>
<dbReference type="EMBL" id="UYRU01063765">
    <property type="protein sequence ID" value="VDN15829.1"/>
    <property type="molecule type" value="Genomic_DNA"/>
</dbReference>
<evidence type="ECO:0000313" key="3">
    <source>
        <dbReference type="Proteomes" id="UP000281553"/>
    </source>
</evidence>
<proteinExistence type="predicted"/>
<accession>A0A3P7P644</accession>
<dbReference type="OrthoDB" id="6243207at2759"/>
<reference evidence="2 3" key="1">
    <citation type="submission" date="2018-11" db="EMBL/GenBank/DDBJ databases">
        <authorList>
            <consortium name="Pathogen Informatics"/>
        </authorList>
    </citation>
    <scope>NUCLEOTIDE SEQUENCE [LARGE SCALE GENOMIC DNA]</scope>
</reference>
<evidence type="ECO:0000256" key="1">
    <source>
        <dbReference type="SAM" id="MobiDB-lite"/>
    </source>
</evidence>
<evidence type="ECO:0000313" key="2">
    <source>
        <dbReference type="EMBL" id="VDN15829.1"/>
    </source>
</evidence>
<keyword evidence="3" id="KW-1185">Reference proteome</keyword>